<keyword evidence="8" id="KW-0675">Receptor</keyword>
<dbReference type="PANTHER" id="PTHR30069">
    <property type="entry name" value="TONB-DEPENDENT OUTER MEMBRANE RECEPTOR"/>
    <property type="match status" value="1"/>
</dbReference>
<name>A0ABT9Y6U8_9FIRM</name>
<dbReference type="Pfam" id="PF00593">
    <property type="entry name" value="TonB_dep_Rec_b-barrel"/>
    <property type="match status" value="1"/>
</dbReference>
<dbReference type="Gene3D" id="2.40.170.20">
    <property type="entry name" value="TonB-dependent receptor, beta-barrel domain"/>
    <property type="match status" value="1"/>
</dbReference>
<dbReference type="InterPro" id="IPR037066">
    <property type="entry name" value="Plug_dom_sf"/>
</dbReference>
<evidence type="ECO:0000256" key="11">
    <source>
        <dbReference type="RuleBase" id="RU003357"/>
    </source>
</evidence>
<feature type="domain" description="TonB-dependent receptor-like beta-barrel" evidence="12">
    <location>
        <begin position="261"/>
        <end position="615"/>
    </location>
</feature>
<sequence length="648" mass="71718">MKNHTNKKIVLAVCIGSSVLWEGNAVASADTAQAYNFDDIVVTASRLSEKIADTPADVYIITAKNIADRHYQSVSEALDNAPGVMVKQGGFGGSDQHVFINGDDRVVIMVDGRRLNLDKGTSGRSGFDISLLPAPDFIEKIEIVKGIGSSLYGSDAAAGVINIITKSGAADKITLDANTGSWGTHNYSASVSGKKNKTGYFVTLAKSSQDYVKYKNAKTGDNEKWPSSANDTQSATVKLDQEIGKDDMLTFYFSHLFKNGRKPYQSPESMYGYAPNDWGTDLANDVSLKYTWNKNKENSGFLQIYKNYYAGNFVSGGVHSEYDEKKEGIDFQQNIALNERHQMVTGLEWRQSSVNSPAMYDGREGNINNKAAFLQDTWKIDNSWSITAGARYDKHNYFGDKTTLHAAINKKFNADNRAYFSWGQVFNAPQANDMFYYSPGGYGYGSYTGNPNLKPEEGNVYTVGYDSQINAKTGAGMSVFYSDIKNAIDWAPVDADNTLGDWKVSNVDRLKKRGLTIYLNRKIDSNWSADFNYTYIKSEKSESGSAYERDGNIPANQYKLGLKYNKDKWDAEIYGRGASGAAESKYVDSKWLTIDLAAQYKLNSNVNLYAKIYNLTNAAYAESGGITDGSYNYPMPGRSFLLGMQYSF</sequence>
<evidence type="ECO:0000313" key="14">
    <source>
        <dbReference type="EMBL" id="MDQ0203545.1"/>
    </source>
</evidence>
<dbReference type="InterPro" id="IPR000531">
    <property type="entry name" value="Beta-barrel_TonB"/>
</dbReference>
<dbReference type="InterPro" id="IPR039426">
    <property type="entry name" value="TonB-dep_rcpt-like"/>
</dbReference>
<proteinExistence type="inferred from homology"/>
<evidence type="ECO:0000259" key="13">
    <source>
        <dbReference type="Pfam" id="PF07715"/>
    </source>
</evidence>
<dbReference type="InterPro" id="IPR036942">
    <property type="entry name" value="Beta-barrel_TonB_sf"/>
</dbReference>
<keyword evidence="9 10" id="KW-0998">Cell outer membrane</keyword>
<dbReference type="RefSeq" id="WP_196604326.1">
    <property type="nucleotide sequence ID" value="NZ_CP116940.1"/>
</dbReference>
<evidence type="ECO:0000256" key="7">
    <source>
        <dbReference type="ARBA" id="ARBA00023136"/>
    </source>
</evidence>
<evidence type="ECO:0000313" key="15">
    <source>
        <dbReference type="Proteomes" id="UP001239167"/>
    </source>
</evidence>
<keyword evidence="3 10" id="KW-1134">Transmembrane beta strand</keyword>
<evidence type="ECO:0000256" key="2">
    <source>
        <dbReference type="ARBA" id="ARBA00022448"/>
    </source>
</evidence>
<keyword evidence="2 10" id="KW-0813">Transport</keyword>
<dbReference type="PANTHER" id="PTHR30069:SF29">
    <property type="entry name" value="HEMOGLOBIN AND HEMOGLOBIN-HAPTOGLOBIN-BINDING PROTEIN 1-RELATED"/>
    <property type="match status" value="1"/>
</dbReference>
<evidence type="ECO:0000256" key="3">
    <source>
        <dbReference type="ARBA" id="ARBA00022452"/>
    </source>
</evidence>
<keyword evidence="4 10" id="KW-0812">Transmembrane</keyword>
<reference evidence="14 15" key="1">
    <citation type="submission" date="2023-07" db="EMBL/GenBank/DDBJ databases">
        <title>Genomic Encyclopedia of Type Strains, Phase IV (KMG-IV): sequencing the most valuable type-strain genomes for metagenomic binning, comparative biology and taxonomic classification.</title>
        <authorList>
            <person name="Goeker M."/>
        </authorList>
    </citation>
    <scope>NUCLEOTIDE SEQUENCE [LARGE SCALE GENOMIC DNA]</scope>
    <source>
        <strain evidence="14 15">DSM 16980</strain>
    </source>
</reference>
<keyword evidence="15" id="KW-1185">Reference proteome</keyword>
<feature type="domain" description="TonB-dependent receptor plug" evidence="13">
    <location>
        <begin position="51"/>
        <end position="160"/>
    </location>
</feature>
<accession>A0ABT9Y6U8</accession>
<evidence type="ECO:0000256" key="1">
    <source>
        <dbReference type="ARBA" id="ARBA00004571"/>
    </source>
</evidence>
<dbReference type="PROSITE" id="PS52016">
    <property type="entry name" value="TONB_DEPENDENT_REC_3"/>
    <property type="match status" value="1"/>
</dbReference>
<dbReference type="Pfam" id="PF07715">
    <property type="entry name" value="Plug"/>
    <property type="match status" value="1"/>
</dbReference>
<evidence type="ECO:0000256" key="6">
    <source>
        <dbReference type="ARBA" id="ARBA00023077"/>
    </source>
</evidence>
<evidence type="ECO:0000256" key="10">
    <source>
        <dbReference type="PROSITE-ProRule" id="PRU01360"/>
    </source>
</evidence>
<keyword evidence="7 10" id="KW-0472">Membrane</keyword>
<comment type="caution">
    <text evidence="14">The sequence shown here is derived from an EMBL/GenBank/DDBJ whole genome shotgun (WGS) entry which is preliminary data.</text>
</comment>
<organism evidence="14 15">
    <name type="scientific">Pectinatus haikarae</name>
    <dbReference type="NCBI Taxonomy" id="349096"/>
    <lineage>
        <taxon>Bacteria</taxon>
        <taxon>Bacillati</taxon>
        <taxon>Bacillota</taxon>
        <taxon>Negativicutes</taxon>
        <taxon>Selenomonadales</taxon>
        <taxon>Selenomonadaceae</taxon>
        <taxon>Pectinatus</taxon>
    </lineage>
</organism>
<dbReference type="CDD" id="cd01347">
    <property type="entry name" value="ligand_gated_channel"/>
    <property type="match status" value="1"/>
</dbReference>
<gene>
    <name evidence="14" type="ORF">J2S01_001261</name>
</gene>
<dbReference type="Gene3D" id="2.170.130.10">
    <property type="entry name" value="TonB-dependent receptor, plug domain"/>
    <property type="match status" value="1"/>
</dbReference>
<dbReference type="Proteomes" id="UP001239167">
    <property type="component" value="Unassembled WGS sequence"/>
</dbReference>
<evidence type="ECO:0000256" key="5">
    <source>
        <dbReference type="ARBA" id="ARBA00022729"/>
    </source>
</evidence>
<evidence type="ECO:0000259" key="12">
    <source>
        <dbReference type="Pfam" id="PF00593"/>
    </source>
</evidence>
<evidence type="ECO:0000256" key="4">
    <source>
        <dbReference type="ARBA" id="ARBA00022692"/>
    </source>
</evidence>
<dbReference type="EMBL" id="JAUSUE010000007">
    <property type="protein sequence ID" value="MDQ0203545.1"/>
    <property type="molecule type" value="Genomic_DNA"/>
</dbReference>
<comment type="similarity">
    <text evidence="10 11">Belongs to the TonB-dependent receptor family.</text>
</comment>
<evidence type="ECO:0000256" key="8">
    <source>
        <dbReference type="ARBA" id="ARBA00023170"/>
    </source>
</evidence>
<protein>
    <submittedName>
        <fullName evidence="14">Vitamin B12 transporter</fullName>
    </submittedName>
</protein>
<dbReference type="SUPFAM" id="SSF56935">
    <property type="entry name" value="Porins"/>
    <property type="match status" value="1"/>
</dbReference>
<evidence type="ECO:0000256" key="9">
    <source>
        <dbReference type="ARBA" id="ARBA00023237"/>
    </source>
</evidence>
<keyword evidence="5" id="KW-0732">Signal</keyword>
<keyword evidence="6 11" id="KW-0798">TonB box</keyword>
<comment type="subcellular location">
    <subcellularLocation>
        <location evidence="1 10">Cell outer membrane</location>
        <topology evidence="1 10">Multi-pass membrane protein</topology>
    </subcellularLocation>
</comment>
<dbReference type="InterPro" id="IPR012910">
    <property type="entry name" value="Plug_dom"/>
</dbReference>